<dbReference type="EMBL" id="CAXKWB010131792">
    <property type="protein sequence ID" value="CAL4242767.1"/>
    <property type="molecule type" value="Genomic_DNA"/>
</dbReference>
<feature type="compositionally biased region" description="Low complexity" evidence="1">
    <location>
        <begin position="23"/>
        <end position="40"/>
    </location>
</feature>
<organism evidence="2 3">
    <name type="scientific">Meganyctiphanes norvegica</name>
    <name type="common">Northern krill</name>
    <name type="synonym">Thysanopoda norvegica</name>
    <dbReference type="NCBI Taxonomy" id="48144"/>
    <lineage>
        <taxon>Eukaryota</taxon>
        <taxon>Metazoa</taxon>
        <taxon>Ecdysozoa</taxon>
        <taxon>Arthropoda</taxon>
        <taxon>Crustacea</taxon>
        <taxon>Multicrustacea</taxon>
        <taxon>Malacostraca</taxon>
        <taxon>Eumalacostraca</taxon>
        <taxon>Eucarida</taxon>
        <taxon>Euphausiacea</taxon>
        <taxon>Euphausiidae</taxon>
        <taxon>Meganyctiphanes</taxon>
    </lineage>
</organism>
<feature type="non-terminal residue" evidence="2">
    <location>
        <position position="1"/>
    </location>
</feature>
<comment type="caution">
    <text evidence="2">The sequence shown here is derived from an EMBL/GenBank/DDBJ whole genome shotgun (WGS) entry which is preliminary data.</text>
</comment>
<evidence type="ECO:0000313" key="3">
    <source>
        <dbReference type="Proteomes" id="UP001497623"/>
    </source>
</evidence>
<gene>
    <name evidence="2" type="ORF">MNOR_LOCUS40793</name>
</gene>
<keyword evidence="3" id="KW-1185">Reference proteome</keyword>
<proteinExistence type="predicted"/>
<evidence type="ECO:0000256" key="1">
    <source>
        <dbReference type="SAM" id="MobiDB-lite"/>
    </source>
</evidence>
<dbReference type="Proteomes" id="UP001497623">
    <property type="component" value="Unassembled WGS sequence"/>
</dbReference>
<protein>
    <submittedName>
        <fullName evidence="2">Uncharacterized protein</fullName>
    </submittedName>
</protein>
<dbReference type="AlphaFoldDB" id="A0AAV2SU88"/>
<reference evidence="2 3" key="1">
    <citation type="submission" date="2024-05" db="EMBL/GenBank/DDBJ databases">
        <authorList>
            <person name="Wallberg A."/>
        </authorList>
    </citation>
    <scope>NUCLEOTIDE SEQUENCE [LARGE SCALE GENOMIC DNA]</scope>
</reference>
<sequence>VDWAELAKQWIQMKDSDPGDISQQQQQQLQQQQQQQQQQQPHQLPTPVPPVGGEAPTTAGGECDMEIEDDKETPANGDQGHQNGEVWSGGWGTGSTAASGGWSCGWGWGWPVDGSTYNST</sequence>
<accession>A0AAV2SU88</accession>
<evidence type="ECO:0000313" key="2">
    <source>
        <dbReference type="EMBL" id="CAL4242767.1"/>
    </source>
</evidence>
<feature type="region of interest" description="Disordered" evidence="1">
    <location>
        <begin position="1"/>
        <end position="120"/>
    </location>
</feature>
<name>A0AAV2SU88_MEGNR</name>